<dbReference type="InterPro" id="IPR010982">
    <property type="entry name" value="Lambda_DNA-bd_dom_sf"/>
</dbReference>
<sequence length="90" mass="9822">MFPPRSQGELLRWARGTNTQADFAATTGVSKSALSRYEREQLGAPVSLINYCLARMAEALSEQSHTENALEGALENAKRTVLLLEGLTGR</sequence>
<dbReference type="CDD" id="cd00093">
    <property type="entry name" value="HTH_XRE"/>
    <property type="match status" value="1"/>
</dbReference>
<dbReference type="AlphaFoldDB" id="A0A2A7RZU7"/>
<evidence type="ECO:0000259" key="1">
    <source>
        <dbReference type="PROSITE" id="PS50943"/>
    </source>
</evidence>
<dbReference type="Pfam" id="PF01381">
    <property type="entry name" value="HTH_3"/>
    <property type="match status" value="1"/>
</dbReference>
<proteinExistence type="predicted"/>
<gene>
    <name evidence="2" type="ORF">CRM94_18255</name>
</gene>
<comment type="caution">
    <text evidence="2">The sequence shown here is derived from an EMBL/GenBank/DDBJ whole genome shotgun (WGS) entry which is preliminary data.</text>
</comment>
<dbReference type="PROSITE" id="PS50943">
    <property type="entry name" value="HTH_CROC1"/>
    <property type="match status" value="1"/>
</dbReference>
<evidence type="ECO:0000313" key="2">
    <source>
        <dbReference type="EMBL" id="PEH36575.1"/>
    </source>
</evidence>
<accession>A0A2A7RZU7</accession>
<dbReference type="GO" id="GO:0003677">
    <property type="term" value="F:DNA binding"/>
    <property type="evidence" value="ECO:0007669"/>
    <property type="project" value="InterPro"/>
</dbReference>
<dbReference type="EMBL" id="PDDY01000004">
    <property type="protein sequence ID" value="PEH36575.1"/>
    <property type="molecule type" value="Genomic_DNA"/>
</dbReference>
<organism evidence="2 3">
    <name type="scientific">Burkholderia gladioli</name>
    <name type="common">Pseudomonas marginata</name>
    <name type="synonym">Phytomonas marginata</name>
    <dbReference type="NCBI Taxonomy" id="28095"/>
    <lineage>
        <taxon>Bacteria</taxon>
        <taxon>Pseudomonadati</taxon>
        <taxon>Pseudomonadota</taxon>
        <taxon>Betaproteobacteria</taxon>
        <taxon>Burkholderiales</taxon>
        <taxon>Burkholderiaceae</taxon>
        <taxon>Burkholderia</taxon>
    </lineage>
</organism>
<reference evidence="3" key="1">
    <citation type="submission" date="2017-09" db="EMBL/GenBank/DDBJ databases">
        <title>FDA dAtabase for Regulatory Grade micrObial Sequences (FDA-ARGOS): Supporting development and validation of Infectious Disease Dx tests.</title>
        <authorList>
            <person name="Minogue T."/>
            <person name="Wolcott M."/>
            <person name="Wasieloski L."/>
            <person name="Aguilar W."/>
            <person name="Moore D."/>
            <person name="Tallon L."/>
            <person name="Sadzewicz L."/>
            <person name="Ott S."/>
            <person name="Zhao X."/>
            <person name="Nagaraj S."/>
            <person name="Vavikolanu K."/>
            <person name="Aluvathingal J."/>
            <person name="Nadendla S."/>
            <person name="Sichtig H."/>
        </authorList>
    </citation>
    <scope>NUCLEOTIDE SEQUENCE [LARGE SCALE GENOMIC DNA]</scope>
    <source>
        <strain evidence="3">FDAARGOS_390</strain>
    </source>
</reference>
<dbReference type="SUPFAM" id="SSF47413">
    <property type="entry name" value="lambda repressor-like DNA-binding domains"/>
    <property type="match status" value="1"/>
</dbReference>
<evidence type="ECO:0000313" key="3">
    <source>
        <dbReference type="Proteomes" id="UP000220629"/>
    </source>
</evidence>
<dbReference type="Proteomes" id="UP000220629">
    <property type="component" value="Unassembled WGS sequence"/>
</dbReference>
<feature type="domain" description="HTH cro/C1-type" evidence="1">
    <location>
        <begin position="19"/>
        <end position="41"/>
    </location>
</feature>
<dbReference type="Gene3D" id="1.10.260.40">
    <property type="entry name" value="lambda repressor-like DNA-binding domains"/>
    <property type="match status" value="1"/>
</dbReference>
<dbReference type="InterPro" id="IPR001387">
    <property type="entry name" value="Cro/C1-type_HTH"/>
</dbReference>
<protein>
    <submittedName>
        <fullName evidence="2">XRE family transcriptional regulator</fullName>
    </submittedName>
</protein>
<name>A0A2A7RZU7_BURGA</name>